<evidence type="ECO:0000313" key="2">
    <source>
        <dbReference type="Proteomes" id="UP000176998"/>
    </source>
</evidence>
<reference evidence="1 2" key="1">
    <citation type="submission" date="2016-09" db="EMBL/GenBank/DDBJ databases">
        <authorList>
            <person name="Capua I."/>
            <person name="De Benedictis P."/>
            <person name="Joannis T."/>
            <person name="Lombin L.H."/>
            <person name="Cattoli G."/>
        </authorList>
    </citation>
    <scope>NUCLEOTIDE SEQUENCE [LARGE SCALE GENOMIC DNA]</scope>
    <source>
        <strain evidence="1 2">IMI 309357</strain>
    </source>
</reference>
<dbReference type="AlphaFoldDB" id="A0A1G4ANQ6"/>
<dbReference type="Proteomes" id="UP000176998">
    <property type="component" value="Unassembled WGS sequence"/>
</dbReference>
<comment type="caution">
    <text evidence="1">The sequence shown here is derived from an EMBL/GenBank/DDBJ whole genome shotgun (WGS) entry which is preliminary data.</text>
</comment>
<keyword evidence="2" id="KW-1185">Reference proteome</keyword>
<evidence type="ECO:0000313" key="1">
    <source>
        <dbReference type="EMBL" id="OHE90736.1"/>
    </source>
</evidence>
<gene>
    <name evidence="1" type="ORF">CORC01_13959</name>
</gene>
<accession>A0A1G4ANQ6</accession>
<organism evidence="1 2">
    <name type="scientific">Colletotrichum orchidophilum</name>
    <dbReference type="NCBI Taxonomy" id="1209926"/>
    <lineage>
        <taxon>Eukaryota</taxon>
        <taxon>Fungi</taxon>
        <taxon>Dikarya</taxon>
        <taxon>Ascomycota</taxon>
        <taxon>Pezizomycotina</taxon>
        <taxon>Sordariomycetes</taxon>
        <taxon>Hypocreomycetidae</taxon>
        <taxon>Glomerellales</taxon>
        <taxon>Glomerellaceae</taxon>
        <taxon>Colletotrichum</taxon>
    </lineage>
</organism>
<sequence>MVNILARSAPFNISFSHAISVKA</sequence>
<name>A0A1G4ANQ6_9PEZI</name>
<dbReference type="EMBL" id="MJBS01000226">
    <property type="protein sequence ID" value="OHE90736.1"/>
    <property type="molecule type" value="Genomic_DNA"/>
</dbReference>
<protein>
    <submittedName>
        <fullName evidence="1">Uncharacterized protein</fullName>
    </submittedName>
</protein>
<proteinExistence type="predicted"/>